<dbReference type="Gene3D" id="3.20.20.370">
    <property type="entry name" value="Glycoside hydrolase/deacetylase"/>
    <property type="match status" value="1"/>
</dbReference>
<dbReference type="InterPro" id="IPR011330">
    <property type="entry name" value="Glyco_hydro/deAcase_b/a-brl"/>
</dbReference>
<dbReference type="Pfam" id="PF01522">
    <property type="entry name" value="Polysacc_deac_1"/>
    <property type="match status" value="1"/>
</dbReference>
<name>A0ABS7MKN3_9ACTN</name>
<dbReference type="RefSeq" id="WP_222199559.1">
    <property type="nucleotide sequence ID" value="NZ_JAIMFO010000006.1"/>
</dbReference>
<keyword evidence="1" id="KW-0479">Metal-binding</keyword>
<feature type="domain" description="NodB homology" evidence="5">
    <location>
        <begin position="243"/>
        <end position="422"/>
    </location>
</feature>
<evidence type="ECO:0000313" key="6">
    <source>
        <dbReference type="EMBL" id="MBY4797852.1"/>
    </source>
</evidence>
<feature type="transmembrane region" description="Helical" evidence="4">
    <location>
        <begin position="65"/>
        <end position="85"/>
    </location>
</feature>
<dbReference type="InterPro" id="IPR050248">
    <property type="entry name" value="Polysacc_deacetylase_ArnD"/>
</dbReference>
<dbReference type="PANTHER" id="PTHR10587">
    <property type="entry name" value="GLYCOSYL TRANSFERASE-RELATED"/>
    <property type="match status" value="1"/>
</dbReference>
<reference evidence="6 7" key="1">
    <citation type="submission" date="2021-08" db="EMBL/GenBank/DDBJ databases">
        <title>Collinsella faecalis sp. nov. isolated from swine faeces.</title>
        <authorList>
            <person name="Oh B.S."/>
            <person name="Lee J.H."/>
        </authorList>
    </citation>
    <scope>NUCLEOTIDE SEQUENCE [LARGE SCALE GENOMIC DNA]</scope>
    <source>
        <strain evidence="6 7">AGMB00827</strain>
    </source>
</reference>
<feature type="region of interest" description="Disordered" evidence="3">
    <location>
        <begin position="1"/>
        <end position="56"/>
    </location>
</feature>
<keyword evidence="4" id="KW-0472">Membrane</keyword>
<feature type="compositionally biased region" description="Basic residues" evidence="3">
    <location>
        <begin position="10"/>
        <end position="19"/>
    </location>
</feature>
<dbReference type="Proteomes" id="UP000700908">
    <property type="component" value="Unassembled WGS sequence"/>
</dbReference>
<dbReference type="InterPro" id="IPR002509">
    <property type="entry name" value="NODB_dom"/>
</dbReference>
<comment type="caution">
    <text evidence="6">The sequence shown here is derived from an EMBL/GenBank/DDBJ whole genome shotgun (WGS) entry which is preliminary data.</text>
</comment>
<sequence length="465" mass="50253">MPQYTTSFSSKRRRPRMRKAPGGVLPRATARRQRKPGAMYLRRSQGFGKRSGRGRLGRRNDRRPYAFIAVGCAFLVFLASILWYANRSVKITLNDAEVSVPIHAGIERLIQDRKLELKPGRLLAVDDSVMSKDGGEPYAVSLDKKKLDAKEIAELKIEGGEKLTIKNGEDTYEAHQVRATEIPPQISLKGTGPIQTVKTWGIAGRSEVWVGEQSGLTVDKGVVQEPVNCVISARGVSPANGKKLVALTFDKGPSASTEAIVKLLKEEDAKASFFLIGDKVSSHVAAVGAIAEGGNEIGVNGATGDDLTKLSGDDLRSSLSRSFDAVKAAGGGETALVRPPLSRFDLREWSETMDLVGSVVTWSVDSGDWMLPGADRIADTVVKTVNTGNIVVLSDTDATGKQTLEALPQIIRRLKDEGYELVTLSELIASDPDMAKEVSLKRQTPPKGWVLPQVPAPAESQKDES</sequence>
<keyword evidence="2" id="KW-0378">Hydrolase</keyword>
<evidence type="ECO:0000256" key="3">
    <source>
        <dbReference type="SAM" id="MobiDB-lite"/>
    </source>
</evidence>
<evidence type="ECO:0000256" key="1">
    <source>
        <dbReference type="ARBA" id="ARBA00022723"/>
    </source>
</evidence>
<dbReference type="EMBL" id="JAIMFO010000006">
    <property type="protein sequence ID" value="MBY4797852.1"/>
    <property type="molecule type" value="Genomic_DNA"/>
</dbReference>
<keyword evidence="4" id="KW-1133">Transmembrane helix</keyword>
<keyword evidence="7" id="KW-1185">Reference proteome</keyword>
<evidence type="ECO:0000259" key="5">
    <source>
        <dbReference type="PROSITE" id="PS51677"/>
    </source>
</evidence>
<dbReference type="CDD" id="cd10917">
    <property type="entry name" value="CE4_NodB_like_6s_7s"/>
    <property type="match status" value="1"/>
</dbReference>
<keyword evidence="4" id="KW-0812">Transmembrane</keyword>
<dbReference type="PANTHER" id="PTHR10587:SF133">
    <property type="entry name" value="CHITIN DEACETYLASE 1-RELATED"/>
    <property type="match status" value="1"/>
</dbReference>
<accession>A0ABS7MKN3</accession>
<evidence type="ECO:0000256" key="4">
    <source>
        <dbReference type="SAM" id="Phobius"/>
    </source>
</evidence>
<dbReference type="PROSITE" id="PS51677">
    <property type="entry name" value="NODB"/>
    <property type="match status" value="1"/>
</dbReference>
<evidence type="ECO:0000313" key="7">
    <source>
        <dbReference type="Proteomes" id="UP000700908"/>
    </source>
</evidence>
<gene>
    <name evidence="6" type="ORF">K6V98_05740</name>
</gene>
<proteinExistence type="predicted"/>
<feature type="region of interest" description="Disordered" evidence="3">
    <location>
        <begin position="438"/>
        <end position="465"/>
    </location>
</feature>
<evidence type="ECO:0000256" key="2">
    <source>
        <dbReference type="ARBA" id="ARBA00022801"/>
    </source>
</evidence>
<protein>
    <submittedName>
        <fullName evidence="6">Polysaccharide deacetylase family protein</fullName>
    </submittedName>
</protein>
<dbReference type="SUPFAM" id="SSF88713">
    <property type="entry name" value="Glycoside hydrolase/deacetylase"/>
    <property type="match status" value="1"/>
</dbReference>
<organism evidence="6 7">
    <name type="scientific">Collinsella ureilytica</name>
    <dbReference type="NCBI Taxonomy" id="2869515"/>
    <lineage>
        <taxon>Bacteria</taxon>
        <taxon>Bacillati</taxon>
        <taxon>Actinomycetota</taxon>
        <taxon>Coriobacteriia</taxon>
        <taxon>Coriobacteriales</taxon>
        <taxon>Coriobacteriaceae</taxon>
        <taxon>Collinsella</taxon>
    </lineage>
</organism>